<reference evidence="1 2" key="1">
    <citation type="submission" date="2019-02" db="EMBL/GenBank/DDBJ databases">
        <title>Deep-cultivation of Planctomycetes and their phenomic and genomic characterization uncovers novel biology.</title>
        <authorList>
            <person name="Wiegand S."/>
            <person name="Jogler M."/>
            <person name="Boedeker C."/>
            <person name="Pinto D."/>
            <person name="Vollmers J."/>
            <person name="Rivas-Marin E."/>
            <person name="Kohn T."/>
            <person name="Peeters S.H."/>
            <person name="Heuer A."/>
            <person name="Rast P."/>
            <person name="Oberbeckmann S."/>
            <person name="Bunk B."/>
            <person name="Jeske O."/>
            <person name="Meyerdierks A."/>
            <person name="Storesund J.E."/>
            <person name="Kallscheuer N."/>
            <person name="Luecker S."/>
            <person name="Lage O.M."/>
            <person name="Pohl T."/>
            <person name="Merkel B.J."/>
            <person name="Hornburger P."/>
            <person name="Mueller R.-W."/>
            <person name="Bruemmer F."/>
            <person name="Labrenz M."/>
            <person name="Spormann A.M."/>
            <person name="Op den Camp H."/>
            <person name="Overmann J."/>
            <person name="Amann R."/>
            <person name="Jetten M.S.M."/>
            <person name="Mascher T."/>
            <person name="Medema M.H."/>
            <person name="Devos D.P."/>
            <person name="Kaster A.-K."/>
            <person name="Ovreas L."/>
            <person name="Rohde M."/>
            <person name="Galperin M.Y."/>
            <person name="Jogler C."/>
        </authorList>
    </citation>
    <scope>NUCLEOTIDE SEQUENCE [LARGE SCALE GENOMIC DNA]</scope>
    <source>
        <strain evidence="1 2">KS4</strain>
    </source>
</reference>
<dbReference type="Gene3D" id="3.10.450.50">
    <property type="match status" value="1"/>
</dbReference>
<proteinExistence type="predicted"/>
<dbReference type="SUPFAM" id="SSF103642">
    <property type="entry name" value="Sec-C motif"/>
    <property type="match status" value="1"/>
</dbReference>
<accession>A0A517YU67</accession>
<evidence type="ECO:0000313" key="1">
    <source>
        <dbReference type="EMBL" id="QDU33785.1"/>
    </source>
</evidence>
<evidence type="ECO:0000313" key="2">
    <source>
        <dbReference type="Proteomes" id="UP000317369"/>
    </source>
</evidence>
<dbReference type="EMBL" id="CP036425">
    <property type="protein sequence ID" value="QDU33785.1"/>
    <property type="molecule type" value="Genomic_DNA"/>
</dbReference>
<sequence>MTPRDKIEQLLGIEDLRMSYGRVEFKYKGSHIGEGRKRNKPCECGSGKKYKKCCWNKKASE</sequence>
<keyword evidence="2" id="KW-1185">Reference proteome</keyword>
<dbReference type="Pfam" id="PF02810">
    <property type="entry name" value="SEC-C"/>
    <property type="match status" value="1"/>
</dbReference>
<name>A0A517YU67_9BACT</name>
<dbReference type="AlphaFoldDB" id="A0A517YU67"/>
<dbReference type="Proteomes" id="UP000317369">
    <property type="component" value="Chromosome"/>
</dbReference>
<dbReference type="KEGG" id="pcor:KS4_18420"/>
<protein>
    <submittedName>
        <fullName evidence="1">Uncharacterized protein</fullName>
    </submittedName>
</protein>
<gene>
    <name evidence="1" type="ORF">KS4_18420</name>
</gene>
<dbReference type="InterPro" id="IPR004027">
    <property type="entry name" value="SEC_C_motif"/>
</dbReference>
<organism evidence="1 2">
    <name type="scientific">Poriferisphaera corsica</name>
    <dbReference type="NCBI Taxonomy" id="2528020"/>
    <lineage>
        <taxon>Bacteria</taxon>
        <taxon>Pseudomonadati</taxon>
        <taxon>Planctomycetota</taxon>
        <taxon>Phycisphaerae</taxon>
        <taxon>Phycisphaerales</taxon>
        <taxon>Phycisphaeraceae</taxon>
        <taxon>Poriferisphaera</taxon>
    </lineage>
</organism>